<dbReference type="SMART" id="SM00255">
    <property type="entry name" value="TIR"/>
    <property type="match status" value="1"/>
</dbReference>
<keyword evidence="6" id="KW-0520">NAD</keyword>
<gene>
    <name evidence="9" type="ORF">M0R45_017002</name>
</gene>
<dbReference type="SUPFAM" id="SSF52058">
    <property type="entry name" value="L domain-like"/>
    <property type="match status" value="1"/>
</dbReference>
<dbReference type="GO" id="GO:0006952">
    <property type="term" value="P:defense response"/>
    <property type="evidence" value="ECO:0007669"/>
    <property type="project" value="UniProtKB-KW"/>
</dbReference>
<comment type="caution">
    <text evidence="9">The sequence shown here is derived from an EMBL/GenBank/DDBJ whole genome shotgun (WGS) entry which is preliminary data.</text>
</comment>
<dbReference type="Gene3D" id="3.80.10.10">
    <property type="entry name" value="Ribonuclease Inhibitor"/>
    <property type="match status" value="2"/>
</dbReference>
<dbReference type="InterPro" id="IPR002182">
    <property type="entry name" value="NB-ARC"/>
</dbReference>
<dbReference type="PRINTS" id="PR00364">
    <property type="entry name" value="DISEASERSIST"/>
</dbReference>
<keyword evidence="2" id="KW-0433">Leucine-rich repeat</keyword>
<dbReference type="InterPro" id="IPR000157">
    <property type="entry name" value="TIR_dom"/>
</dbReference>
<evidence type="ECO:0000256" key="2">
    <source>
        <dbReference type="ARBA" id="ARBA00022614"/>
    </source>
</evidence>
<dbReference type="GO" id="GO:0061809">
    <property type="term" value="F:NAD+ nucleosidase activity, cyclic ADP-ribose generating"/>
    <property type="evidence" value="ECO:0007669"/>
    <property type="project" value="UniProtKB-EC"/>
</dbReference>
<dbReference type="EC" id="3.2.2.6" evidence="1"/>
<evidence type="ECO:0000256" key="3">
    <source>
        <dbReference type="ARBA" id="ARBA00022737"/>
    </source>
</evidence>
<dbReference type="Pfam" id="PF23282">
    <property type="entry name" value="WHD_ROQ1"/>
    <property type="match status" value="1"/>
</dbReference>
<sequence length="1123" mass="128137">MASSSAVDVSPPQKYDVFLSFRGLDTRHKFTSHLYAALDRKKIYTYIDDRLERGDEIGPALLTAIERSKLSVIIFSKDYASSSWCLDEVVHILKCKREYGQLVIPVFYDIDPSHVRKQRGTYEDAFAILEDRFKDNMDKVSKWRQALTTAANLSGVHSQNIRLESELIEIIVKDISTKLNRHSSYTVNDRVGMESHIQQIELLLCINTQDVCYRTIGIWGMGGIGKTTLADAVFQRNSSEFDACWFLANVREESEKHGLNYLRNELLRELLKEANLSIGSPSIGSTYVIDRLSRTKVLVVFDDVSDLDQLEFLLGNQIQFGPGSRIIITTRNRRLLKKRVDHIYKVNELSVDEALELFQSIAFEDDSYIKDYSGLSRKVVDYARCNPLALKVLASSFLHCNNPEDWKEELEKLKKFPNPKIQNVLRISYDGLGENEKGIFLDIACFLKGENICDAERILEMHGFCVSRGIRELIDRSLISIINNHLEMHDLLQEMGRAIDRGFEEPGKRKRLWNAEDGYLVLNNNTGTSIVEAIFLDLSKIQELQLSPAAFKSMQNLKLLKFYVPQEVHNEYKRQRRWTVGEKQQSSFPWLPGVKAVQSFLAKSRIWGSITLLDVYRKVCNYDDEVFKQYCKVYLHGGLESLPEELRYLYWDGYPLKSLPSQYSPHNLVELHMPNSQIKQLSTNGQNLVSLKHLNLCDSRNLIEVPDLSCSPNIERIDLGGCRSLVEVPSYFQNLENLASLDLNGCRNLKFFFEIPCNLEVLNLCGTAIEEISPSIWSHKKLHTLDLSGCENLKSLPSRSNNTTGKLNLCGGDQNQIGLKILRLYHSNIESVPDNSIYGLDTLHIVGCNQLKRLPPLSLGSLCSLSKLDLSWCRVLESIPDSLFCSPTLQDIDLSGTMIESIPSSIINASGLRHLCLSYCKKLKVIPELPWQLQKLNACGCTSLKRMASSWSALVQQPWEHRESFIQEHRVYIDCLELDESARSNIMVDALLRIMRMASSSKHAIYDFTVICPGNGIPRWFNDQREGCEINNKFPPDWSTTTTQDQFLGFPLSAVVAVKPVSRRGLSFYPPFRLVCECNFKTNNDGEGYQHKFQSQWIYALIIRKFFYAPGSIYSPEARPRVS</sequence>
<dbReference type="SUPFAM" id="SSF52200">
    <property type="entry name" value="Toll/Interleukin receptor TIR domain"/>
    <property type="match status" value="1"/>
</dbReference>
<dbReference type="Pfam" id="PF20160">
    <property type="entry name" value="C-JID"/>
    <property type="match status" value="1"/>
</dbReference>
<organism evidence="9 10">
    <name type="scientific">Rubus argutus</name>
    <name type="common">Southern blackberry</name>
    <dbReference type="NCBI Taxonomy" id="59490"/>
    <lineage>
        <taxon>Eukaryota</taxon>
        <taxon>Viridiplantae</taxon>
        <taxon>Streptophyta</taxon>
        <taxon>Embryophyta</taxon>
        <taxon>Tracheophyta</taxon>
        <taxon>Spermatophyta</taxon>
        <taxon>Magnoliopsida</taxon>
        <taxon>eudicotyledons</taxon>
        <taxon>Gunneridae</taxon>
        <taxon>Pentapetalae</taxon>
        <taxon>rosids</taxon>
        <taxon>fabids</taxon>
        <taxon>Rosales</taxon>
        <taxon>Rosaceae</taxon>
        <taxon>Rosoideae</taxon>
        <taxon>Rosoideae incertae sedis</taxon>
        <taxon>Rubus</taxon>
    </lineage>
</organism>
<dbReference type="Gene3D" id="1.10.8.430">
    <property type="entry name" value="Helical domain of apoptotic protease-activating factors"/>
    <property type="match status" value="1"/>
</dbReference>
<dbReference type="SUPFAM" id="SSF46785">
    <property type="entry name" value="Winged helix' DNA-binding domain"/>
    <property type="match status" value="1"/>
</dbReference>
<dbReference type="PANTHER" id="PTHR11017:SF574">
    <property type="entry name" value="ADP-RIBOSYL CYCLASE_CYCLIC ADP-RIBOSE HYDROLASE"/>
    <property type="match status" value="1"/>
</dbReference>
<evidence type="ECO:0000256" key="5">
    <source>
        <dbReference type="ARBA" id="ARBA00022821"/>
    </source>
</evidence>
<evidence type="ECO:0000259" key="8">
    <source>
        <dbReference type="PROSITE" id="PS50104"/>
    </source>
</evidence>
<evidence type="ECO:0000256" key="4">
    <source>
        <dbReference type="ARBA" id="ARBA00022801"/>
    </source>
</evidence>
<feature type="domain" description="TIR" evidence="8">
    <location>
        <begin position="13"/>
        <end position="179"/>
    </location>
</feature>
<dbReference type="Gene3D" id="3.40.50.300">
    <property type="entry name" value="P-loop containing nucleotide triphosphate hydrolases"/>
    <property type="match status" value="1"/>
</dbReference>
<dbReference type="InterPro" id="IPR036390">
    <property type="entry name" value="WH_DNA-bd_sf"/>
</dbReference>
<evidence type="ECO:0000256" key="7">
    <source>
        <dbReference type="ARBA" id="ARBA00047304"/>
    </source>
</evidence>
<comment type="catalytic activity">
    <reaction evidence="7">
        <text>NAD(+) + H2O = ADP-D-ribose + nicotinamide + H(+)</text>
        <dbReference type="Rhea" id="RHEA:16301"/>
        <dbReference type="ChEBI" id="CHEBI:15377"/>
        <dbReference type="ChEBI" id="CHEBI:15378"/>
        <dbReference type="ChEBI" id="CHEBI:17154"/>
        <dbReference type="ChEBI" id="CHEBI:57540"/>
        <dbReference type="ChEBI" id="CHEBI:57967"/>
        <dbReference type="EC" id="3.2.2.6"/>
    </reaction>
    <physiologicalReaction direction="left-to-right" evidence="7">
        <dbReference type="Rhea" id="RHEA:16302"/>
    </physiologicalReaction>
</comment>
<dbReference type="Gene3D" id="3.40.50.10140">
    <property type="entry name" value="Toll/interleukin-1 receptor homology (TIR) domain"/>
    <property type="match status" value="1"/>
</dbReference>
<dbReference type="PROSITE" id="PS50104">
    <property type="entry name" value="TIR"/>
    <property type="match status" value="1"/>
</dbReference>
<dbReference type="GO" id="GO:0007165">
    <property type="term" value="P:signal transduction"/>
    <property type="evidence" value="ECO:0007669"/>
    <property type="project" value="InterPro"/>
</dbReference>
<reference evidence="9 10" key="1">
    <citation type="journal article" date="2023" name="G3 (Bethesda)">
        <title>A chromosome-length genome assembly and annotation of blackberry (Rubus argutus, cv. 'Hillquist').</title>
        <authorList>
            <person name="Bruna T."/>
            <person name="Aryal R."/>
            <person name="Dudchenko O."/>
            <person name="Sargent D.J."/>
            <person name="Mead D."/>
            <person name="Buti M."/>
            <person name="Cavallini A."/>
            <person name="Hytonen T."/>
            <person name="Andres J."/>
            <person name="Pham M."/>
            <person name="Weisz D."/>
            <person name="Mascagni F."/>
            <person name="Usai G."/>
            <person name="Natali L."/>
            <person name="Bassil N."/>
            <person name="Fernandez G.E."/>
            <person name="Lomsadze A."/>
            <person name="Armour M."/>
            <person name="Olukolu B."/>
            <person name="Poorten T."/>
            <person name="Britton C."/>
            <person name="Davik J."/>
            <person name="Ashrafi H."/>
            <person name="Aiden E.L."/>
            <person name="Borodovsky M."/>
            <person name="Worthington M."/>
        </authorList>
    </citation>
    <scope>NUCLEOTIDE SEQUENCE [LARGE SCALE GENOMIC DNA]</scope>
    <source>
        <strain evidence="9">PI 553951</strain>
    </source>
</reference>
<protein>
    <recommendedName>
        <fullName evidence="1">ADP-ribosyl cyclase/cyclic ADP-ribose hydrolase</fullName>
        <ecNumber evidence="1">3.2.2.6</ecNumber>
    </recommendedName>
</protein>
<dbReference type="InterPro" id="IPR035897">
    <property type="entry name" value="Toll_tir_struct_dom_sf"/>
</dbReference>
<dbReference type="Pfam" id="PF01582">
    <property type="entry name" value="TIR"/>
    <property type="match status" value="1"/>
</dbReference>
<evidence type="ECO:0000313" key="10">
    <source>
        <dbReference type="Proteomes" id="UP001457282"/>
    </source>
</evidence>
<dbReference type="AlphaFoldDB" id="A0AAW1XWR8"/>
<dbReference type="InterPro" id="IPR044974">
    <property type="entry name" value="Disease_R_plants"/>
</dbReference>
<dbReference type="InterPro" id="IPR042197">
    <property type="entry name" value="Apaf_helical"/>
</dbReference>
<dbReference type="Pfam" id="PF00931">
    <property type="entry name" value="NB-ARC"/>
    <property type="match status" value="1"/>
</dbReference>
<dbReference type="EMBL" id="JBEDUW010000003">
    <property type="protein sequence ID" value="KAK9940334.1"/>
    <property type="molecule type" value="Genomic_DNA"/>
</dbReference>
<keyword evidence="4" id="KW-0378">Hydrolase</keyword>
<dbReference type="InterPro" id="IPR058192">
    <property type="entry name" value="WHD_ROQ1-like"/>
</dbReference>
<dbReference type="InterPro" id="IPR045344">
    <property type="entry name" value="C-JID"/>
</dbReference>
<dbReference type="InterPro" id="IPR032675">
    <property type="entry name" value="LRR_dom_sf"/>
</dbReference>
<keyword evidence="10" id="KW-1185">Reference proteome</keyword>
<dbReference type="FunFam" id="3.40.50.10140:FF:000007">
    <property type="entry name" value="Disease resistance protein (TIR-NBS-LRR class)"/>
    <property type="match status" value="1"/>
</dbReference>
<proteinExistence type="predicted"/>
<evidence type="ECO:0000256" key="1">
    <source>
        <dbReference type="ARBA" id="ARBA00011982"/>
    </source>
</evidence>
<evidence type="ECO:0000256" key="6">
    <source>
        <dbReference type="ARBA" id="ARBA00023027"/>
    </source>
</evidence>
<dbReference type="GO" id="GO:0043531">
    <property type="term" value="F:ADP binding"/>
    <property type="evidence" value="ECO:0007669"/>
    <property type="project" value="InterPro"/>
</dbReference>
<keyword evidence="3" id="KW-0677">Repeat</keyword>
<dbReference type="Proteomes" id="UP001457282">
    <property type="component" value="Unassembled WGS sequence"/>
</dbReference>
<keyword evidence="5" id="KW-0611">Plant defense</keyword>
<accession>A0AAW1XWR8</accession>
<dbReference type="PANTHER" id="PTHR11017">
    <property type="entry name" value="LEUCINE-RICH REPEAT-CONTAINING PROTEIN"/>
    <property type="match status" value="1"/>
</dbReference>
<name>A0AAW1XWR8_RUBAR</name>
<dbReference type="InterPro" id="IPR027417">
    <property type="entry name" value="P-loop_NTPase"/>
</dbReference>
<evidence type="ECO:0000313" key="9">
    <source>
        <dbReference type="EMBL" id="KAK9940334.1"/>
    </source>
</evidence>
<dbReference type="SUPFAM" id="SSF52540">
    <property type="entry name" value="P-loop containing nucleoside triphosphate hydrolases"/>
    <property type="match status" value="1"/>
</dbReference>